<dbReference type="SUPFAM" id="SSF53756">
    <property type="entry name" value="UDP-Glycosyltransferase/glycogen phosphorylase"/>
    <property type="match status" value="1"/>
</dbReference>
<feature type="domain" description="Glycosyl transferase family 1" evidence="2">
    <location>
        <begin position="166"/>
        <end position="322"/>
    </location>
</feature>
<dbReference type="EMBL" id="JAEAOA010000388">
    <property type="protein sequence ID" value="KAK3581912.1"/>
    <property type="molecule type" value="Genomic_DNA"/>
</dbReference>
<accession>A0AAE0VM49</accession>
<keyword evidence="1" id="KW-0328">Glycosyltransferase</keyword>
<keyword evidence="1" id="KW-0808">Transferase</keyword>
<reference evidence="3" key="3">
    <citation type="submission" date="2023-05" db="EMBL/GenBank/DDBJ databases">
        <authorList>
            <person name="Smith C.H."/>
        </authorList>
    </citation>
    <scope>NUCLEOTIDE SEQUENCE</scope>
    <source>
        <strain evidence="3">CHS0354</strain>
        <tissue evidence="3">Mantle</tissue>
    </source>
</reference>
<dbReference type="PANTHER" id="PTHR46660:SF2">
    <property type="entry name" value="GLYCOSYLTRANSFERASE 1 DOMAIN-CONTAINING PROTEIN 1"/>
    <property type="match status" value="1"/>
</dbReference>
<dbReference type="Gene3D" id="3.40.50.2000">
    <property type="entry name" value="Glycogen Phosphorylase B"/>
    <property type="match status" value="2"/>
</dbReference>
<protein>
    <recommendedName>
        <fullName evidence="2">Glycosyl transferase family 1 domain-containing protein</fullName>
    </recommendedName>
</protein>
<dbReference type="Proteomes" id="UP001195483">
    <property type="component" value="Unassembled WGS sequence"/>
</dbReference>
<sequence length="359" mass="40987">MTVSVLLITPMKSCAGNSTTIQRIISHLEHQNIQCFLHVPGDFSDLHHFQTFLDENKVGLVIGIHAYKSGILLKDCQTPFLLLIGGTDVNELYRDPERFDVMSETLHRAKYTVVFSKYLQDRVLSLWPSLNKNCIRIIPQAVQVEPTDRCLCQYLINNNFPLPRPTEDLKIFLLVGGIREVKDPLYLVRQFSEWSQSKPDYRAIFIIIGPQMDENFQKKFQQEIENLPRVLYIPGLSLGDTHAAIKGSSVLVNSSLSEGMPIAILEAMLLGTPVLARRIPGNETVVEDGHTGLLFESPQDFIKKAEQLLNDEALRWRLQAEALEYVRREHCCEKEAKMYLSLLEEIVEDNQLSQQENHT</sequence>
<gene>
    <name evidence="3" type="ORF">CHS0354_005519</name>
</gene>
<name>A0AAE0VM49_9BIVA</name>
<dbReference type="InterPro" id="IPR001296">
    <property type="entry name" value="Glyco_trans_1"/>
</dbReference>
<dbReference type="CDD" id="cd03801">
    <property type="entry name" value="GT4_PimA-like"/>
    <property type="match status" value="1"/>
</dbReference>
<dbReference type="PANTHER" id="PTHR46660">
    <property type="match status" value="1"/>
</dbReference>
<evidence type="ECO:0000313" key="3">
    <source>
        <dbReference type="EMBL" id="KAK3581912.1"/>
    </source>
</evidence>
<dbReference type="Pfam" id="PF00534">
    <property type="entry name" value="Glycos_transf_1"/>
    <property type="match status" value="1"/>
</dbReference>
<reference evidence="3" key="2">
    <citation type="journal article" date="2021" name="Genome Biol. Evol.">
        <title>Developing a high-quality reference genome for a parasitic bivalve with doubly uniparental inheritance (Bivalvia: Unionida).</title>
        <authorList>
            <person name="Smith C.H."/>
        </authorList>
    </citation>
    <scope>NUCLEOTIDE SEQUENCE</scope>
    <source>
        <strain evidence="3">CHS0354</strain>
        <tissue evidence="3">Mantle</tissue>
    </source>
</reference>
<evidence type="ECO:0000259" key="2">
    <source>
        <dbReference type="Pfam" id="PF00534"/>
    </source>
</evidence>
<proteinExistence type="predicted"/>
<keyword evidence="4" id="KW-1185">Reference proteome</keyword>
<dbReference type="GO" id="GO:0016757">
    <property type="term" value="F:glycosyltransferase activity"/>
    <property type="evidence" value="ECO:0007669"/>
    <property type="project" value="UniProtKB-KW"/>
</dbReference>
<reference evidence="3" key="1">
    <citation type="journal article" date="2021" name="Genome Biol. Evol.">
        <title>A High-Quality Reference Genome for a Parasitic Bivalve with Doubly Uniparental Inheritance (Bivalvia: Unionida).</title>
        <authorList>
            <person name="Smith C.H."/>
        </authorList>
    </citation>
    <scope>NUCLEOTIDE SEQUENCE</scope>
    <source>
        <strain evidence="3">CHS0354</strain>
    </source>
</reference>
<dbReference type="AlphaFoldDB" id="A0AAE0VM49"/>
<dbReference type="InterPro" id="IPR052622">
    <property type="entry name" value="Glycosyltransferase_G1"/>
</dbReference>
<evidence type="ECO:0000313" key="4">
    <source>
        <dbReference type="Proteomes" id="UP001195483"/>
    </source>
</evidence>
<comment type="caution">
    <text evidence="3">The sequence shown here is derived from an EMBL/GenBank/DDBJ whole genome shotgun (WGS) entry which is preliminary data.</text>
</comment>
<organism evidence="3 4">
    <name type="scientific">Potamilus streckersoni</name>
    <dbReference type="NCBI Taxonomy" id="2493646"/>
    <lineage>
        <taxon>Eukaryota</taxon>
        <taxon>Metazoa</taxon>
        <taxon>Spiralia</taxon>
        <taxon>Lophotrochozoa</taxon>
        <taxon>Mollusca</taxon>
        <taxon>Bivalvia</taxon>
        <taxon>Autobranchia</taxon>
        <taxon>Heteroconchia</taxon>
        <taxon>Palaeoheterodonta</taxon>
        <taxon>Unionida</taxon>
        <taxon>Unionoidea</taxon>
        <taxon>Unionidae</taxon>
        <taxon>Ambleminae</taxon>
        <taxon>Lampsilini</taxon>
        <taxon>Potamilus</taxon>
    </lineage>
</organism>
<evidence type="ECO:0000256" key="1">
    <source>
        <dbReference type="ARBA" id="ARBA00022676"/>
    </source>
</evidence>